<dbReference type="Proteomes" id="UP000517916">
    <property type="component" value="Unassembled WGS sequence"/>
</dbReference>
<dbReference type="InterPro" id="IPR016032">
    <property type="entry name" value="Sig_transdc_resp-reg_C-effctor"/>
</dbReference>
<feature type="DNA-binding region" description="OmpR/PhoB-type" evidence="6">
    <location>
        <begin position="1"/>
        <end position="93"/>
    </location>
</feature>
<evidence type="ECO:0000313" key="9">
    <source>
        <dbReference type="Proteomes" id="UP000517916"/>
    </source>
</evidence>
<dbReference type="Pfam" id="PF13424">
    <property type="entry name" value="TPR_12"/>
    <property type="match status" value="2"/>
</dbReference>
<dbReference type="InterPro" id="IPR001867">
    <property type="entry name" value="OmpR/PhoB-type_DNA-bd"/>
</dbReference>
<dbReference type="InterPro" id="IPR011990">
    <property type="entry name" value="TPR-like_helical_dom_sf"/>
</dbReference>
<accession>A0ABR6B9N9</accession>
<keyword evidence="2" id="KW-0805">Transcription regulation</keyword>
<evidence type="ECO:0000259" key="7">
    <source>
        <dbReference type="PROSITE" id="PS51755"/>
    </source>
</evidence>
<dbReference type="PROSITE" id="PS51755">
    <property type="entry name" value="OMPR_PHOB"/>
    <property type="match status" value="1"/>
</dbReference>
<keyword evidence="3 6" id="KW-0238">DNA-binding</keyword>
<keyword evidence="9" id="KW-1185">Reference proteome</keyword>
<evidence type="ECO:0000313" key="8">
    <source>
        <dbReference type="EMBL" id="MBA8923590.1"/>
    </source>
</evidence>
<name>A0ABR6B9N9_9PSEU</name>
<organism evidence="8 9">
    <name type="scientific">Kutzneria viridogrisea</name>
    <dbReference type="NCBI Taxonomy" id="47990"/>
    <lineage>
        <taxon>Bacteria</taxon>
        <taxon>Bacillati</taxon>
        <taxon>Actinomycetota</taxon>
        <taxon>Actinomycetes</taxon>
        <taxon>Pseudonocardiales</taxon>
        <taxon>Pseudonocardiaceae</taxon>
        <taxon>Kutzneria</taxon>
    </lineage>
</organism>
<dbReference type="SMART" id="SM01043">
    <property type="entry name" value="BTAD"/>
    <property type="match status" value="1"/>
</dbReference>
<evidence type="ECO:0000256" key="3">
    <source>
        <dbReference type="ARBA" id="ARBA00023125"/>
    </source>
</evidence>
<evidence type="ECO:0000256" key="2">
    <source>
        <dbReference type="ARBA" id="ARBA00023015"/>
    </source>
</evidence>
<dbReference type="PRINTS" id="PR00364">
    <property type="entry name" value="DISEASERSIST"/>
</dbReference>
<evidence type="ECO:0000256" key="1">
    <source>
        <dbReference type="ARBA" id="ARBA00005820"/>
    </source>
</evidence>
<feature type="repeat" description="TPR" evidence="5">
    <location>
        <begin position="719"/>
        <end position="752"/>
    </location>
</feature>
<dbReference type="RefSeq" id="WP_182836291.1">
    <property type="nucleotide sequence ID" value="NZ_BAAABQ010000041.1"/>
</dbReference>
<dbReference type="SMART" id="SM00028">
    <property type="entry name" value="TPR"/>
    <property type="match status" value="5"/>
</dbReference>
<dbReference type="InterPro" id="IPR027417">
    <property type="entry name" value="P-loop_NTPase"/>
</dbReference>
<proteinExistence type="inferred from homology"/>
<dbReference type="InterPro" id="IPR036388">
    <property type="entry name" value="WH-like_DNA-bd_sf"/>
</dbReference>
<dbReference type="CDD" id="cd15831">
    <property type="entry name" value="BTAD"/>
    <property type="match status" value="1"/>
</dbReference>
<dbReference type="Gene3D" id="3.40.50.300">
    <property type="entry name" value="P-loop containing nucleotide triphosphate hydrolases"/>
    <property type="match status" value="1"/>
</dbReference>
<dbReference type="SUPFAM" id="SSF48452">
    <property type="entry name" value="TPR-like"/>
    <property type="match status" value="3"/>
</dbReference>
<comment type="caution">
    <text evidence="8">The sequence shown here is derived from an EMBL/GenBank/DDBJ whole genome shotgun (WGS) entry which is preliminary data.</text>
</comment>
<dbReference type="SUPFAM" id="SSF46894">
    <property type="entry name" value="C-terminal effector domain of the bipartite response regulators"/>
    <property type="match status" value="1"/>
</dbReference>
<dbReference type="InterPro" id="IPR019734">
    <property type="entry name" value="TPR_rpt"/>
</dbReference>
<gene>
    <name evidence="8" type="ORF">BC739_000787</name>
</gene>
<evidence type="ECO:0000256" key="5">
    <source>
        <dbReference type="PROSITE-ProRule" id="PRU00339"/>
    </source>
</evidence>
<dbReference type="InterPro" id="IPR005158">
    <property type="entry name" value="BTAD"/>
</dbReference>
<dbReference type="Gene3D" id="1.10.10.10">
    <property type="entry name" value="Winged helix-like DNA-binding domain superfamily/Winged helix DNA-binding domain"/>
    <property type="match status" value="1"/>
</dbReference>
<dbReference type="SMART" id="SM00862">
    <property type="entry name" value="Trans_reg_C"/>
    <property type="match status" value="1"/>
</dbReference>
<reference evidence="8 9" key="1">
    <citation type="submission" date="2020-08" db="EMBL/GenBank/DDBJ databases">
        <title>Genomic Encyclopedia of Archaeal and Bacterial Type Strains, Phase II (KMG-II): from individual species to whole genera.</title>
        <authorList>
            <person name="Goeker M."/>
        </authorList>
    </citation>
    <scope>NUCLEOTIDE SEQUENCE [LARGE SCALE GENOMIC DNA]</scope>
    <source>
        <strain evidence="8 9">DSM 43850</strain>
    </source>
</reference>
<comment type="similarity">
    <text evidence="1">Belongs to the AfsR/DnrI/RedD regulatory family.</text>
</comment>
<keyword evidence="4" id="KW-0804">Transcription</keyword>
<sequence length="931" mass="101879">MAVEFRLLGPVTASNGGRPVELGPAQQRCVLVTLLVQANHLMPVEQLVDRVWAHDPPQRHREVLYTYLSRLRKSLATTGVTITRRSGGYLLSVDETAVDLHRFRDLVAQARASHDDQHALTLFEQALGLWQAEAFADLDTPWLADLRTSLDAERRAAELDHADAALRCGRHAEMLPTLSTRAAQHPLDERIAGQLMLALYRSGRQADALRHYHHSRQRLAEELGTDPSAPLQSLYQEILTADPHLASPTHSTASHRRPPVPHQLLAPPRWFTGRTDELAALTQALDAGSESGATVVISAIGGVGGIGKTWLALHWAHQHLGLFPDGQLYVNLRGFDPTGQPMSAATVVRGFLDALGVAPDAIPVDLDAQAALYRSLVAGKQMLILLDNAADATQVAPLLPGSPTCTVVVTSRDRLTGLLSAYGAHPLALDVLDKPTARDLLAHRLGADRLAAEPKAVAQLLACCAGLPLALSILAGRAQAHPDFPLAGLAAELCDASTRLSALDEDTPAASLPAVLSWSYHALTTEQARVFGLLGIAPGPDISLSAAASLTALPTSQARALLRALERVSLIQQQVPGRYRMHDLVGLYAADQARHDQPEADREAALRRVLDFYTHTAHTADGRLNPHRLDIRLDPPAPGTHPQPLPDAPAALAWFDVEHASLLAAQHAATTRRWHHTTWQLASSLSTFHRRRGHRHHELAVWRAALDAAEHLPNPITRALAHRYLGRAYAVLGRHEEAIGHLHQALDLAEHHHDPAEQAHTHRGLALAWERRGDDRRALEHSTRALDLFRTLDQPVWEALELNAVGWYAARLGDYDTAGAHCLAALTVHRHHHNLNGEASTLDSLGYIDHHTGHHHQAITHYRQALALFRSLSHTADTADTLDNLGYPHAALGQQGQARTVWREALELYRQQGRDADTERVQRQLDALDHE</sequence>
<evidence type="ECO:0000256" key="6">
    <source>
        <dbReference type="PROSITE-ProRule" id="PRU01091"/>
    </source>
</evidence>
<evidence type="ECO:0000256" key="4">
    <source>
        <dbReference type="ARBA" id="ARBA00023163"/>
    </source>
</evidence>
<dbReference type="GO" id="GO:0003677">
    <property type="term" value="F:DNA binding"/>
    <property type="evidence" value="ECO:0007669"/>
    <property type="project" value="UniProtKB-KW"/>
</dbReference>
<dbReference type="PANTHER" id="PTHR35807:SF1">
    <property type="entry name" value="TRANSCRIPTIONAL REGULATOR REDD"/>
    <property type="match status" value="1"/>
</dbReference>
<keyword evidence="5" id="KW-0802">TPR repeat</keyword>
<dbReference type="Gene3D" id="1.25.40.10">
    <property type="entry name" value="Tetratricopeptide repeat domain"/>
    <property type="match status" value="2"/>
</dbReference>
<dbReference type="PROSITE" id="PS50005">
    <property type="entry name" value="TPR"/>
    <property type="match status" value="1"/>
</dbReference>
<dbReference type="Pfam" id="PF03704">
    <property type="entry name" value="BTAD"/>
    <property type="match status" value="1"/>
</dbReference>
<dbReference type="EMBL" id="JACJID010000001">
    <property type="protein sequence ID" value="MBA8923590.1"/>
    <property type="molecule type" value="Genomic_DNA"/>
</dbReference>
<dbReference type="PANTHER" id="PTHR35807">
    <property type="entry name" value="TRANSCRIPTIONAL REGULATOR REDD-RELATED"/>
    <property type="match status" value="1"/>
</dbReference>
<dbReference type="Pfam" id="PF00486">
    <property type="entry name" value="Trans_reg_C"/>
    <property type="match status" value="1"/>
</dbReference>
<dbReference type="InterPro" id="IPR051677">
    <property type="entry name" value="AfsR-DnrI-RedD_regulator"/>
</dbReference>
<protein>
    <submittedName>
        <fullName evidence="8">DNA-binding SARP family transcriptional activator/Tfp pilus assembly protein PilF</fullName>
    </submittedName>
</protein>
<dbReference type="SUPFAM" id="SSF52540">
    <property type="entry name" value="P-loop containing nucleoside triphosphate hydrolases"/>
    <property type="match status" value="1"/>
</dbReference>
<feature type="domain" description="OmpR/PhoB-type" evidence="7">
    <location>
        <begin position="1"/>
        <end position="93"/>
    </location>
</feature>